<reference evidence="4 5" key="1">
    <citation type="journal article" date="2017" name="Nat. Ecol. Evol.">
        <title>Scallop genome provides insights into evolution of bilaterian karyotype and development.</title>
        <authorList>
            <person name="Wang S."/>
            <person name="Zhang J."/>
            <person name="Jiao W."/>
            <person name="Li J."/>
            <person name="Xun X."/>
            <person name="Sun Y."/>
            <person name="Guo X."/>
            <person name="Huan P."/>
            <person name="Dong B."/>
            <person name="Zhang L."/>
            <person name="Hu X."/>
            <person name="Sun X."/>
            <person name="Wang J."/>
            <person name="Zhao C."/>
            <person name="Wang Y."/>
            <person name="Wang D."/>
            <person name="Huang X."/>
            <person name="Wang R."/>
            <person name="Lv J."/>
            <person name="Li Y."/>
            <person name="Zhang Z."/>
            <person name="Liu B."/>
            <person name="Lu W."/>
            <person name="Hui Y."/>
            <person name="Liang J."/>
            <person name="Zhou Z."/>
            <person name="Hou R."/>
            <person name="Li X."/>
            <person name="Liu Y."/>
            <person name="Li H."/>
            <person name="Ning X."/>
            <person name="Lin Y."/>
            <person name="Zhao L."/>
            <person name="Xing Q."/>
            <person name="Dou J."/>
            <person name="Li Y."/>
            <person name="Mao J."/>
            <person name="Guo H."/>
            <person name="Dou H."/>
            <person name="Li T."/>
            <person name="Mu C."/>
            <person name="Jiang W."/>
            <person name="Fu Q."/>
            <person name="Fu X."/>
            <person name="Miao Y."/>
            <person name="Liu J."/>
            <person name="Yu Q."/>
            <person name="Li R."/>
            <person name="Liao H."/>
            <person name="Li X."/>
            <person name="Kong Y."/>
            <person name="Jiang Z."/>
            <person name="Chourrout D."/>
            <person name="Li R."/>
            <person name="Bao Z."/>
        </authorList>
    </citation>
    <scope>NUCLEOTIDE SEQUENCE [LARGE SCALE GENOMIC DNA]</scope>
    <source>
        <strain evidence="4 5">PY_sf001</strain>
    </source>
</reference>
<dbReference type="InterPro" id="IPR038765">
    <property type="entry name" value="Papain-like_cys_pep_sf"/>
</dbReference>
<feature type="domain" description="KY-like immunoglobulin-like" evidence="3">
    <location>
        <begin position="397"/>
        <end position="520"/>
    </location>
</feature>
<evidence type="ECO:0000256" key="2">
    <source>
        <dbReference type="SAM" id="MobiDB-lite"/>
    </source>
</evidence>
<feature type="domain" description="KY-like immunoglobulin-like" evidence="3">
    <location>
        <begin position="536"/>
        <end position="647"/>
    </location>
</feature>
<dbReference type="PANTHER" id="PTHR47020:SF1">
    <property type="entry name" value="HILLARIN"/>
    <property type="match status" value="1"/>
</dbReference>
<dbReference type="PANTHER" id="PTHR47020">
    <property type="entry name" value="HILLARIN"/>
    <property type="match status" value="1"/>
</dbReference>
<accession>A0A210PGJ5</accession>
<keyword evidence="1" id="KW-0175">Coiled coil</keyword>
<dbReference type="InterPro" id="IPR053041">
    <property type="entry name" value="Transglut-like_Superfamily_Mod"/>
</dbReference>
<proteinExistence type="predicted"/>
<protein>
    <submittedName>
        <fullName evidence="4">Kyphoscoliosis peptidase</fullName>
    </submittedName>
</protein>
<dbReference type="AlphaFoldDB" id="A0A210PGJ5"/>
<sequence>MASSPADSSLVSVTPRSMNGTWMSGTMHNTSLDYSNMSGSRYQRPRPPLQSFQDFSDTGVFSSQATLEQRHREEEDRLQRFLLEEREKEMRRLDESIGQEKEVAAMELLSAFEQMRLQGQSPNLMVERERIEEHFNKSREDQMKTMIDKIATEEKTRSAKMLERHGMEMMQLIAEKDRVLDRSALFDHTMRPAVVPPESKKAQLYSSPAQFEAIDKRAIEIAKTEYGSFTELVRDLTRDCANELQKARALFRWVIAKDLGKHNVHEIIRPNARASILKGVRSGKETYHQLFKKLCNFAGLHCEIILGFSKGAGYKPGMRIEGATFRNSWTAVAIDGNWRIVNCTWAARHVTGHKDDLPQMFHKYDEFYFLTDPEDYIYQHYPDDSAWQLMDIPLPFSEFQNLPVVKSPFFNYGLKFYSNYGATLNTDTGMVEIRVITPKILGFGSLLEPYDKSGESSKSVEGRTLLRLVKNEAIFTINLPKTGLYQFSVYTGDYWQSECLESACSFLVNCKQILGVASPPYPPVPFYGPTPVMEKLKMKEENQLDPLIVSNGENLEISYSLCEKIKLTHTFQYFDVSDNSVSDIDRYVFLRSRTDALANYMVRCPKEGFYIFSLYAADGENEAQTLDCAYRYLIICQEPNPAVNVFPKTFHRWQRCTLHEPVSGDLMTHKRYTFRVDVPKAVEVFLVIGEIWHHLKRKLAFTFEGNINTGGTPCTAKIYARFSNERDSSLFAHLLDYELVDDAETEI</sequence>
<comment type="caution">
    <text evidence="4">The sequence shown here is derived from an EMBL/GenBank/DDBJ whole genome shotgun (WGS) entry which is preliminary data.</text>
</comment>
<dbReference type="SUPFAM" id="SSF54001">
    <property type="entry name" value="Cysteine proteinases"/>
    <property type="match status" value="1"/>
</dbReference>
<dbReference type="InterPro" id="IPR056564">
    <property type="entry name" value="Ig-like_KY"/>
</dbReference>
<gene>
    <name evidence="4" type="ORF">KP79_PYT15939</name>
</gene>
<dbReference type="OrthoDB" id="6129702at2759"/>
<dbReference type="Pfam" id="PF23265">
    <property type="entry name" value="Ig-like_KY"/>
    <property type="match status" value="2"/>
</dbReference>
<evidence type="ECO:0000313" key="4">
    <source>
        <dbReference type="EMBL" id="OWF35613.1"/>
    </source>
</evidence>
<evidence type="ECO:0000313" key="5">
    <source>
        <dbReference type="Proteomes" id="UP000242188"/>
    </source>
</evidence>
<dbReference type="Proteomes" id="UP000242188">
    <property type="component" value="Unassembled WGS sequence"/>
</dbReference>
<evidence type="ECO:0000259" key="3">
    <source>
        <dbReference type="Pfam" id="PF23265"/>
    </source>
</evidence>
<organism evidence="4 5">
    <name type="scientific">Mizuhopecten yessoensis</name>
    <name type="common">Japanese scallop</name>
    <name type="synonym">Patinopecten yessoensis</name>
    <dbReference type="NCBI Taxonomy" id="6573"/>
    <lineage>
        <taxon>Eukaryota</taxon>
        <taxon>Metazoa</taxon>
        <taxon>Spiralia</taxon>
        <taxon>Lophotrochozoa</taxon>
        <taxon>Mollusca</taxon>
        <taxon>Bivalvia</taxon>
        <taxon>Autobranchia</taxon>
        <taxon>Pteriomorphia</taxon>
        <taxon>Pectinida</taxon>
        <taxon>Pectinoidea</taxon>
        <taxon>Pectinidae</taxon>
        <taxon>Mizuhopecten</taxon>
    </lineage>
</organism>
<keyword evidence="5" id="KW-1185">Reference proteome</keyword>
<name>A0A210PGJ5_MIZYE</name>
<evidence type="ECO:0000256" key="1">
    <source>
        <dbReference type="SAM" id="Coils"/>
    </source>
</evidence>
<feature type="region of interest" description="Disordered" evidence="2">
    <location>
        <begin position="1"/>
        <end position="24"/>
    </location>
</feature>
<dbReference type="EMBL" id="NEDP02076718">
    <property type="protein sequence ID" value="OWF35613.1"/>
    <property type="molecule type" value="Genomic_DNA"/>
</dbReference>
<feature type="coiled-coil region" evidence="1">
    <location>
        <begin position="64"/>
        <end position="103"/>
    </location>
</feature>